<reference evidence="2 3" key="1">
    <citation type="journal article" date="2015" name="Sci. Rep.">
        <title>Genome of the facultative scuticociliatosis pathogen Pseudocohnilembus persalinus provides insight into its virulence through horizontal gene transfer.</title>
        <authorList>
            <person name="Xiong J."/>
            <person name="Wang G."/>
            <person name="Cheng J."/>
            <person name="Tian M."/>
            <person name="Pan X."/>
            <person name="Warren A."/>
            <person name="Jiang C."/>
            <person name="Yuan D."/>
            <person name="Miao W."/>
        </authorList>
    </citation>
    <scope>NUCLEOTIDE SEQUENCE [LARGE SCALE GENOMIC DNA]</scope>
    <source>
        <strain evidence="2">36N120E</strain>
    </source>
</reference>
<organism evidence="2 3">
    <name type="scientific">Pseudocohnilembus persalinus</name>
    <name type="common">Ciliate</name>
    <dbReference type="NCBI Taxonomy" id="266149"/>
    <lineage>
        <taxon>Eukaryota</taxon>
        <taxon>Sar</taxon>
        <taxon>Alveolata</taxon>
        <taxon>Ciliophora</taxon>
        <taxon>Intramacronucleata</taxon>
        <taxon>Oligohymenophorea</taxon>
        <taxon>Scuticociliatia</taxon>
        <taxon>Philasterida</taxon>
        <taxon>Pseudocohnilembidae</taxon>
        <taxon>Pseudocohnilembus</taxon>
    </lineage>
</organism>
<comment type="caution">
    <text evidence="2">The sequence shown here is derived from an EMBL/GenBank/DDBJ whole genome shotgun (WGS) entry which is preliminary data.</text>
</comment>
<evidence type="ECO:0000313" key="2">
    <source>
        <dbReference type="EMBL" id="KRX08381.1"/>
    </source>
</evidence>
<dbReference type="Gene3D" id="3.10.20.90">
    <property type="entry name" value="Phosphatidylinositol 3-kinase Catalytic Subunit, Chain A, domain 1"/>
    <property type="match status" value="1"/>
</dbReference>
<name>A0A0V0R1X8_PSEPJ</name>
<evidence type="ECO:0000313" key="3">
    <source>
        <dbReference type="Proteomes" id="UP000054937"/>
    </source>
</evidence>
<dbReference type="PROSITE" id="PS50053">
    <property type="entry name" value="UBIQUITIN_2"/>
    <property type="match status" value="1"/>
</dbReference>
<keyword evidence="3" id="KW-1185">Reference proteome</keyword>
<dbReference type="Pfam" id="PF00240">
    <property type="entry name" value="ubiquitin"/>
    <property type="match status" value="1"/>
</dbReference>
<dbReference type="PRINTS" id="PR00348">
    <property type="entry name" value="UBIQUITIN"/>
</dbReference>
<dbReference type="InterPro" id="IPR050158">
    <property type="entry name" value="Ubiquitin_ubiquitin-like"/>
</dbReference>
<dbReference type="SUPFAM" id="SSF54236">
    <property type="entry name" value="Ubiquitin-like"/>
    <property type="match status" value="1"/>
</dbReference>
<dbReference type="InParanoid" id="A0A0V0R1X8"/>
<protein>
    <recommendedName>
        <fullName evidence="1">Ubiquitin-like domain-containing protein</fullName>
    </recommendedName>
</protein>
<dbReference type="PANTHER" id="PTHR10666">
    <property type="entry name" value="UBIQUITIN"/>
    <property type="match status" value="1"/>
</dbReference>
<dbReference type="InterPro" id="IPR019956">
    <property type="entry name" value="Ubiquitin_dom"/>
</dbReference>
<gene>
    <name evidence="2" type="ORF">PPERSA_03375</name>
</gene>
<proteinExistence type="predicted"/>
<dbReference type="CDD" id="cd17039">
    <property type="entry name" value="Ubl_ubiquitin_like"/>
    <property type="match status" value="1"/>
</dbReference>
<dbReference type="OrthoDB" id="6283019at2759"/>
<dbReference type="SMART" id="SM00213">
    <property type="entry name" value="UBQ"/>
    <property type="match status" value="1"/>
</dbReference>
<dbReference type="Proteomes" id="UP000054937">
    <property type="component" value="Unassembled WGS sequence"/>
</dbReference>
<evidence type="ECO:0000259" key="1">
    <source>
        <dbReference type="PROSITE" id="PS50053"/>
    </source>
</evidence>
<feature type="domain" description="Ubiquitin-like" evidence="1">
    <location>
        <begin position="55"/>
        <end position="125"/>
    </location>
</feature>
<dbReference type="AlphaFoldDB" id="A0A0V0R1X8"/>
<accession>A0A0V0R1X8</accession>
<dbReference type="InterPro" id="IPR000626">
    <property type="entry name" value="Ubiquitin-like_dom"/>
</dbReference>
<sequence length="170" mass="19959">MVLFIKPEKGNLIELNLSLEVSIEKIKELIEKEVILKEINKENIIINLEELKEKLKIFIKTEKRIVEIEVEPNQQIRYLKIQLQKKWGVSVTQQCLRFGSKLLFDETTFADYDIRSGDILYFSLKPQQYQFQTQGGYQVMVTQLNSETEVDKAQKLKQNKPSEILITPKL</sequence>
<dbReference type="InterPro" id="IPR029071">
    <property type="entry name" value="Ubiquitin-like_domsf"/>
</dbReference>
<dbReference type="EMBL" id="LDAU01000065">
    <property type="protein sequence ID" value="KRX08381.1"/>
    <property type="molecule type" value="Genomic_DNA"/>
</dbReference>